<name>A0A2I2L375_9VIRU</name>
<dbReference type="GeneID" id="35382351"/>
<sequence length="128" mass="14553">MSHINTSESSSIFSSIFEESINKAESPNSKSLSIYDRVVNNVRERRVFLRKSVEKGLIPAVDKCLEDESKKIVMDNITIDVRKIYPALTNKLSSYDISYIMDTIVEYYSELGFTAKKDGTSISLAWKL</sequence>
<evidence type="ECO:0000313" key="1">
    <source>
        <dbReference type="EMBL" id="SNW61960.1"/>
    </source>
</evidence>
<dbReference type="Proteomes" id="UP000236316">
    <property type="component" value="Segment"/>
</dbReference>
<proteinExistence type="predicted"/>
<accession>A0A2I2L375</accession>
<organism evidence="1">
    <name type="scientific">Orpheovirus IHUMI-LCC2</name>
    <dbReference type="NCBI Taxonomy" id="2023057"/>
    <lineage>
        <taxon>Viruses</taxon>
        <taxon>Varidnaviria</taxon>
        <taxon>Bamfordvirae</taxon>
        <taxon>Nucleocytoviricota</taxon>
        <taxon>Megaviricetes</taxon>
        <taxon>Pimascovirales</taxon>
        <taxon>Ocovirineae</taxon>
        <taxon>Orpheoviridae</taxon>
        <taxon>Alphaorpheovirus</taxon>
        <taxon>Alphaorpheovirus massiliense</taxon>
    </lineage>
</organism>
<dbReference type="KEGG" id="vg:35382351"/>
<dbReference type="RefSeq" id="YP_009448262.1">
    <property type="nucleotide sequence ID" value="NC_036594.1"/>
</dbReference>
<reference evidence="1" key="1">
    <citation type="submission" date="2017-08" db="EMBL/GenBank/DDBJ databases">
        <authorList>
            <consortium name="Urmite Genomes"/>
        </authorList>
    </citation>
    <scope>NUCLEOTIDE SEQUENCE [LARGE SCALE GENOMIC DNA]</scope>
    <source>
        <strain evidence="1">IHUMI-LCC2</strain>
    </source>
</reference>
<protein>
    <submittedName>
        <fullName evidence="1">Uncharacterized protein</fullName>
    </submittedName>
</protein>
<evidence type="ECO:0000313" key="2">
    <source>
        <dbReference type="Proteomes" id="UP000236316"/>
    </source>
</evidence>
<keyword evidence="2" id="KW-1185">Reference proteome</keyword>
<gene>
    <name evidence="1" type="ORF">ORPV_56</name>
</gene>
<dbReference type="EMBL" id="LT906555">
    <property type="protein sequence ID" value="SNW61960.1"/>
    <property type="molecule type" value="Genomic_DNA"/>
</dbReference>